<dbReference type="RefSeq" id="XP_030833078.1">
    <property type="nucleotide sequence ID" value="XM_030977218.1"/>
</dbReference>
<protein>
    <recommendedName>
        <fullName evidence="2">HYR domain-containing protein</fullName>
    </recommendedName>
</protein>
<dbReference type="InterPro" id="IPR003410">
    <property type="entry name" value="HYR_dom"/>
</dbReference>
<dbReference type="GeneID" id="105443208"/>
<evidence type="ECO:0000313" key="3">
    <source>
        <dbReference type="EnsemblMetazoa" id="XP_030833078"/>
    </source>
</evidence>
<evidence type="ECO:0000256" key="1">
    <source>
        <dbReference type="ARBA" id="ARBA00022737"/>
    </source>
</evidence>
<organism evidence="3 4">
    <name type="scientific">Strongylocentrotus purpuratus</name>
    <name type="common">Purple sea urchin</name>
    <dbReference type="NCBI Taxonomy" id="7668"/>
    <lineage>
        <taxon>Eukaryota</taxon>
        <taxon>Metazoa</taxon>
        <taxon>Echinodermata</taxon>
        <taxon>Eleutherozoa</taxon>
        <taxon>Echinozoa</taxon>
        <taxon>Echinoidea</taxon>
        <taxon>Euechinoidea</taxon>
        <taxon>Echinacea</taxon>
        <taxon>Camarodonta</taxon>
        <taxon>Echinidea</taxon>
        <taxon>Strongylocentrotidae</taxon>
        <taxon>Strongylocentrotus</taxon>
    </lineage>
</organism>
<dbReference type="OMA" id="QRFIFKC"/>
<reference evidence="3" key="2">
    <citation type="submission" date="2021-01" db="UniProtKB">
        <authorList>
            <consortium name="EnsemblMetazoa"/>
        </authorList>
    </citation>
    <scope>IDENTIFICATION</scope>
</reference>
<dbReference type="PANTHER" id="PTHR24273:SF32">
    <property type="entry name" value="HYALIN"/>
    <property type="match status" value="1"/>
</dbReference>
<dbReference type="AlphaFoldDB" id="A0A7M7NB31"/>
<evidence type="ECO:0000313" key="4">
    <source>
        <dbReference type="Proteomes" id="UP000007110"/>
    </source>
</evidence>
<dbReference type="PANTHER" id="PTHR24273">
    <property type="entry name" value="FI04643P-RELATED"/>
    <property type="match status" value="1"/>
</dbReference>
<feature type="domain" description="HYR" evidence="2">
    <location>
        <begin position="131"/>
        <end position="211"/>
    </location>
</feature>
<dbReference type="PROSITE" id="PS50825">
    <property type="entry name" value="HYR"/>
    <property type="match status" value="2"/>
</dbReference>
<keyword evidence="1" id="KW-0677">Repeat</keyword>
<keyword evidence="4" id="KW-1185">Reference proteome</keyword>
<dbReference type="Proteomes" id="UP000007110">
    <property type="component" value="Unassembled WGS sequence"/>
</dbReference>
<sequence length="263" mass="27839">MYIKLERSISLCLTGKEANHNILRQTCIQHLLQNSHIFAGCLSSDTSATEITFCPSNIFVQAALGARSATASWDVPTAMDASEPITTVSNYSPGDSFDVDTYLVICYLIDNAGFYSTCSFEVTVTSSGVVIDRENPVLTSCPTDIIANASPGTSNTDVSWLAPVASDNSYSATLTVNRPPSSSFAVGSTEVTYTATTGHFVTCSFDIIVVFTDDSTAPVLSNCPSNHTMFASQNAQGAVVVWSILTAPGNSDDIVSITSDFSS</sequence>
<dbReference type="Pfam" id="PF02494">
    <property type="entry name" value="HYR"/>
    <property type="match status" value="2"/>
</dbReference>
<dbReference type="EnsemblMetazoa" id="XM_030977218">
    <property type="protein sequence ID" value="XP_030833078"/>
    <property type="gene ID" value="LOC105443208"/>
</dbReference>
<reference evidence="4" key="1">
    <citation type="submission" date="2015-02" db="EMBL/GenBank/DDBJ databases">
        <title>Genome sequencing for Strongylocentrotus purpuratus.</title>
        <authorList>
            <person name="Murali S."/>
            <person name="Liu Y."/>
            <person name="Vee V."/>
            <person name="English A."/>
            <person name="Wang M."/>
            <person name="Skinner E."/>
            <person name="Han Y."/>
            <person name="Muzny D.M."/>
            <person name="Worley K.C."/>
            <person name="Gibbs R.A."/>
        </authorList>
    </citation>
    <scope>NUCLEOTIDE SEQUENCE</scope>
</reference>
<proteinExistence type="predicted"/>
<name>A0A7M7NB31_STRPU</name>
<accession>A0A7M7NB31</accession>
<feature type="domain" description="HYR" evidence="2">
    <location>
        <begin position="44"/>
        <end position="126"/>
    </location>
</feature>
<evidence type="ECO:0000259" key="2">
    <source>
        <dbReference type="PROSITE" id="PS50825"/>
    </source>
</evidence>